<sequence length="323" mass="34520">MSAPELALVTGPEEILAERGVATVVDAVRAVEPEAEVVRLHASSYSPGELFVHASPSLFGGWTIIVVHDLDEADDALVDDLLGYLAQPADGVTLVVRHKSGNRAKKVLDTLRKRDARVIEAKALKTEADKHGFVKKEFKDARRRITEEAVAALVLAVGKDLRELAGACEQLARDVEGVIDVDDVTTYYGERVETTGFKVAEAALAGDEATAVRLLRHAMLGGLDPVPIVAVLAMQLRQVGKVAAAGRGSSGSLARDLGMAPWQVDQARRVAQGWDGVRLGRAIQAVARADVDVKGGLRTESAVRSPEYAVERAVLEVCRARNG</sequence>
<dbReference type="InterPro" id="IPR005790">
    <property type="entry name" value="DNA_polIII_delta"/>
</dbReference>
<dbReference type="EMBL" id="VFPU01000001">
    <property type="protein sequence ID" value="TQM96286.1"/>
    <property type="molecule type" value="Genomic_DNA"/>
</dbReference>
<evidence type="ECO:0000256" key="6">
    <source>
        <dbReference type="ARBA" id="ARBA00034754"/>
    </source>
</evidence>
<dbReference type="Proteomes" id="UP000315133">
    <property type="component" value="Unassembled WGS sequence"/>
</dbReference>
<feature type="domain" description="DNA polymerase III delta subunit-like C-terminal" evidence="8">
    <location>
        <begin position="195"/>
        <end position="299"/>
    </location>
</feature>
<dbReference type="Pfam" id="PF21694">
    <property type="entry name" value="DNA_pol3_delta_C"/>
    <property type="match status" value="1"/>
</dbReference>
<dbReference type="GO" id="GO:0003677">
    <property type="term" value="F:DNA binding"/>
    <property type="evidence" value="ECO:0007669"/>
    <property type="project" value="InterPro"/>
</dbReference>
<evidence type="ECO:0000256" key="7">
    <source>
        <dbReference type="ARBA" id="ARBA00049244"/>
    </source>
</evidence>
<evidence type="ECO:0000256" key="3">
    <source>
        <dbReference type="ARBA" id="ARBA00022695"/>
    </source>
</evidence>
<comment type="catalytic activity">
    <reaction evidence="7">
        <text>DNA(n) + a 2'-deoxyribonucleoside 5'-triphosphate = DNA(n+1) + diphosphate</text>
        <dbReference type="Rhea" id="RHEA:22508"/>
        <dbReference type="Rhea" id="RHEA-COMP:17339"/>
        <dbReference type="Rhea" id="RHEA-COMP:17340"/>
        <dbReference type="ChEBI" id="CHEBI:33019"/>
        <dbReference type="ChEBI" id="CHEBI:61560"/>
        <dbReference type="ChEBI" id="CHEBI:173112"/>
        <dbReference type="EC" id="2.7.7.7"/>
    </reaction>
</comment>
<dbReference type="RefSeq" id="WP_141817930.1">
    <property type="nucleotide sequence ID" value="NZ_BAAAIL010000003.1"/>
</dbReference>
<name>A0A543KMI9_9MICO</name>
<keyword evidence="10" id="KW-1185">Reference proteome</keyword>
<evidence type="ECO:0000313" key="9">
    <source>
        <dbReference type="EMBL" id="TQM96286.1"/>
    </source>
</evidence>
<dbReference type="PANTHER" id="PTHR34388">
    <property type="entry name" value="DNA POLYMERASE III SUBUNIT DELTA"/>
    <property type="match status" value="1"/>
</dbReference>
<evidence type="ECO:0000256" key="4">
    <source>
        <dbReference type="ARBA" id="ARBA00022705"/>
    </source>
</evidence>
<evidence type="ECO:0000256" key="1">
    <source>
        <dbReference type="ARBA" id="ARBA00012417"/>
    </source>
</evidence>
<protein>
    <recommendedName>
        <fullName evidence="1">DNA-directed DNA polymerase</fullName>
        <ecNumber evidence="1">2.7.7.7</ecNumber>
    </recommendedName>
</protein>
<dbReference type="AlphaFoldDB" id="A0A543KMI9"/>
<evidence type="ECO:0000313" key="10">
    <source>
        <dbReference type="Proteomes" id="UP000315133"/>
    </source>
</evidence>
<dbReference type="SUPFAM" id="SSF48019">
    <property type="entry name" value="post-AAA+ oligomerization domain-like"/>
    <property type="match status" value="1"/>
</dbReference>
<dbReference type="InterPro" id="IPR048466">
    <property type="entry name" value="DNA_pol3_delta-like_C"/>
</dbReference>
<comment type="caution">
    <text evidence="9">The sequence shown here is derived from an EMBL/GenBank/DDBJ whole genome shotgun (WGS) entry which is preliminary data.</text>
</comment>
<dbReference type="Gene3D" id="1.20.272.10">
    <property type="match status" value="1"/>
</dbReference>
<reference evidence="9 10" key="1">
    <citation type="submission" date="2019-06" db="EMBL/GenBank/DDBJ databases">
        <title>Sequencing the genomes of 1000 actinobacteria strains.</title>
        <authorList>
            <person name="Klenk H.-P."/>
        </authorList>
    </citation>
    <scope>NUCLEOTIDE SEQUENCE [LARGE SCALE GENOMIC DNA]</scope>
    <source>
        <strain evidence="9 10">DSM 12362</strain>
    </source>
</reference>
<keyword evidence="4" id="KW-0235">DNA replication</keyword>
<accession>A0A543KMI9</accession>
<keyword evidence="2" id="KW-0808">Transferase</keyword>
<comment type="similarity">
    <text evidence="6">Belongs to the DNA polymerase HolA subunit family.</text>
</comment>
<dbReference type="InterPro" id="IPR027417">
    <property type="entry name" value="P-loop_NTPase"/>
</dbReference>
<evidence type="ECO:0000256" key="2">
    <source>
        <dbReference type="ARBA" id="ARBA00022679"/>
    </source>
</evidence>
<dbReference type="GO" id="GO:0003887">
    <property type="term" value="F:DNA-directed DNA polymerase activity"/>
    <property type="evidence" value="ECO:0007669"/>
    <property type="project" value="UniProtKB-KW"/>
</dbReference>
<dbReference type="Gene3D" id="3.40.50.300">
    <property type="entry name" value="P-loop containing nucleotide triphosphate hydrolases"/>
    <property type="match status" value="1"/>
</dbReference>
<proteinExistence type="inferred from homology"/>
<dbReference type="NCBIfam" id="TIGR01128">
    <property type="entry name" value="holA"/>
    <property type="match status" value="1"/>
</dbReference>
<evidence type="ECO:0000259" key="8">
    <source>
        <dbReference type="Pfam" id="PF21694"/>
    </source>
</evidence>
<keyword evidence="5" id="KW-0239">DNA-directed DNA polymerase</keyword>
<dbReference type="OrthoDB" id="8478864at2"/>
<organism evidence="9 10">
    <name type="scientific">Ornithinimicrobium humiphilum</name>
    <dbReference type="NCBI Taxonomy" id="125288"/>
    <lineage>
        <taxon>Bacteria</taxon>
        <taxon>Bacillati</taxon>
        <taxon>Actinomycetota</taxon>
        <taxon>Actinomycetes</taxon>
        <taxon>Micrococcales</taxon>
        <taxon>Ornithinimicrobiaceae</taxon>
        <taxon>Ornithinimicrobium</taxon>
    </lineage>
</organism>
<dbReference type="GO" id="GO:0006261">
    <property type="term" value="P:DNA-templated DNA replication"/>
    <property type="evidence" value="ECO:0007669"/>
    <property type="project" value="TreeGrafter"/>
</dbReference>
<dbReference type="GO" id="GO:0009360">
    <property type="term" value="C:DNA polymerase III complex"/>
    <property type="evidence" value="ECO:0007669"/>
    <property type="project" value="TreeGrafter"/>
</dbReference>
<dbReference type="EC" id="2.7.7.7" evidence="1"/>
<dbReference type="InterPro" id="IPR008921">
    <property type="entry name" value="DNA_pol3_clamp-load_cplx_C"/>
</dbReference>
<dbReference type="PANTHER" id="PTHR34388:SF1">
    <property type="entry name" value="DNA POLYMERASE III SUBUNIT DELTA"/>
    <property type="match status" value="1"/>
</dbReference>
<dbReference type="Gene3D" id="1.10.8.60">
    <property type="match status" value="1"/>
</dbReference>
<dbReference type="SUPFAM" id="SSF52540">
    <property type="entry name" value="P-loop containing nucleoside triphosphate hydrolases"/>
    <property type="match status" value="1"/>
</dbReference>
<gene>
    <name evidence="9" type="ORF">FB476_1150</name>
</gene>
<keyword evidence="3" id="KW-0548">Nucleotidyltransferase</keyword>
<evidence type="ECO:0000256" key="5">
    <source>
        <dbReference type="ARBA" id="ARBA00022932"/>
    </source>
</evidence>